<keyword evidence="3" id="KW-1185">Reference proteome</keyword>
<feature type="region of interest" description="Disordered" evidence="1">
    <location>
        <begin position="46"/>
        <end position="105"/>
    </location>
</feature>
<reference evidence="2" key="1">
    <citation type="submission" date="2024-05" db="EMBL/GenBank/DDBJ databases">
        <title>Whole genome shotgun sequence of Streptomyces violascens NBRC 12920.</title>
        <authorList>
            <person name="Komaki H."/>
            <person name="Tamura T."/>
        </authorList>
    </citation>
    <scope>NUCLEOTIDE SEQUENCE</scope>
    <source>
        <strain evidence="2">NBRC 12920</strain>
    </source>
</reference>
<gene>
    <name evidence="2" type="ORF">Sviol_47620</name>
</gene>
<feature type="compositionally biased region" description="Low complexity" evidence="1">
    <location>
        <begin position="83"/>
        <end position="93"/>
    </location>
</feature>
<accession>A0ABQ3QSZ9</accession>
<evidence type="ECO:0000313" key="3">
    <source>
        <dbReference type="Proteomes" id="UP001050808"/>
    </source>
</evidence>
<evidence type="ECO:0000256" key="1">
    <source>
        <dbReference type="SAM" id="MobiDB-lite"/>
    </source>
</evidence>
<evidence type="ECO:0000313" key="2">
    <source>
        <dbReference type="EMBL" id="GHI40354.1"/>
    </source>
</evidence>
<feature type="region of interest" description="Disordered" evidence="1">
    <location>
        <begin position="1"/>
        <end position="20"/>
    </location>
</feature>
<proteinExistence type="predicted"/>
<dbReference type="EMBL" id="BNDY01000017">
    <property type="protein sequence ID" value="GHI40354.1"/>
    <property type="molecule type" value="Genomic_DNA"/>
</dbReference>
<protein>
    <submittedName>
        <fullName evidence="2">Uncharacterized protein</fullName>
    </submittedName>
</protein>
<name>A0ABQ3QSZ9_9ACTN</name>
<sequence>MSAALEGETPTGRLGDFPRWAFRGDGQWNLHEDRFEKAGVSAHYWTHPDGVPRLGAMTSCGRTGPRSSMPASHSSGDPPPSSTRPSSSTVVGRRGPRPGPALCPSSAVTWDGLQLILDTTRAGDAAISEATFCTEEWEI</sequence>
<dbReference type="Proteomes" id="UP001050808">
    <property type="component" value="Unassembled WGS sequence"/>
</dbReference>
<organism evidence="2 3">
    <name type="scientific">Streptomyces violascens</name>
    <dbReference type="NCBI Taxonomy" id="67381"/>
    <lineage>
        <taxon>Bacteria</taxon>
        <taxon>Bacillati</taxon>
        <taxon>Actinomycetota</taxon>
        <taxon>Actinomycetes</taxon>
        <taxon>Kitasatosporales</taxon>
        <taxon>Streptomycetaceae</taxon>
        <taxon>Streptomyces</taxon>
    </lineage>
</organism>
<comment type="caution">
    <text evidence="2">The sequence shown here is derived from an EMBL/GenBank/DDBJ whole genome shotgun (WGS) entry which is preliminary data.</text>
</comment>